<organism evidence="6 7">
    <name type="scientific">Chelatococcus reniformis</name>
    <dbReference type="NCBI Taxonomy" id="1494448"/>
    <lineage>
        <taxon>Bacteria</taxon>
        <taxon>Pseudomonadati</taxon>
        <taxon>Pseudomonadota</taxon>
        <taxon>Alphaproteobacteria</taxon>
        <taxon>Hyphomicrobiales</taxon>
        <taxon>Chelatococcaceae</taxon>
        <taxon>Chelatococcus</taxon>
    </lineage>
</organism>
<dbReference type="InterPro" id="IPR002569">
    <property type="entry name" value="Met_Sox_Rdtase_MsrA_dom"/>
</dbReference>
<proteinExistence type="predicted"/>
<keyword evidence="2" id="KW-0560">Oxidoreductase</keyword>
<dbReference type="EC" id="1.8.4.11" evidence="1"/>
<dbReference type="PANTHER" id="PTHR43774">
    <property type="entry name" value="PEPTIDE METHIONINE SULFOXIDE REDUCTASE"/>
    <property type="match status" value="1"/>
</dbReference>
<keyword evidence="7" id="KW-1185">Reference proteome</keyword>
<evidence type="ECO:0000256" key="1">
    <source>
        <dbReference type="ARBA" id="ARBA00012502"/>
    </source>
</evidence>
<dbReference type="SUPFAM" id="SSF55068">
    <property type="entry name" value="Peptide methionine sulfoxide reductase"/>
    <property type="match status" value="1"/>
</dbReference>
<dbReference type="Proteomes" id="UP000637002">
    <property type="component" value="Unassembled WGS sequence"/>
</dbReference>
<feature type="domain" description="Peptide methionine sulphoxide reductase MsrA" evidence="5">
    <location>
        <begin position="1"/>
        <end position="133"/>
    </location>
</feature>
<name>A0A916XIN3_9HYPH</name>
<dbReference type="EMBL" id="BMGG01000007">
    <property type="protein sequence ID" value="GGC76131.1"/>
    <property type="molecule type" value="Genomic_DNA"/>
</dbReference>
<comment type="caution">
    <text evidence="6">The sequence shown here is derived from an EMBL/GenBank/DDBJ whole genome shotgun (WGS) entry which is preliminary data.</text>
</comment>
<comment type="catalytic activity">
    <reaction evidence="4">
        <text>[thioredoxin]-disulfide + L-methionine + H2O = L-methionine (S)-S-oxide + [thioredoxin]-dithiol</text>
        <dbReference type="Rhea" id="RHEA:19993"/>
        <dbReference type="Rhea" id="RHEA-COMP:10698"/>
        <dbReference type="Rhea" id="RHEA-COMP:10700"/>
        <dbReference type="ChEBI" id="CHEBI:15377"/>
        <dbReference type="ChEBI" id="CHEBI:29950"/>
        <dbReference type="ChEBI" id="CHEBI:50058"/>
        <dbReference type="ChEBI" id="CHEBI:57844"/>
        <dbReference type="ChEBI" id="CHEBI:58772"/>
        <dbReference type="EC" id="1.8.4.11"/>
    </reaction>
</comment>
<dbReference type="AlphaFoldDB" id="A0A916XIN3"/>
<protein>
    <recommendedName>
        <fullName evidence="1">peptide-methionine (S)-S-oxide reductase</fullName>
        <ecNumber evidence="1">1.8.4.11</ecNumber>
    </recommendedName>
</protein>
<evidence type="ECO:0000313" key="7">
    <source>
        <dbReference type="Proteomes" id="UP000637002"/>
    </source>
</evidence>
<evidence type="ECO:0000256" key="4">
    <source>
        <dbReference type="ARBA" id="ARBA00048782"/>
    </source>
</evidence>
<reference evidence="6" key="2">
    <citation type="submission" date="2020-09" db="EMBL/GenBank/DDBJ databases">
        <authorList>
            <person name="Sun Q."/>
            <person name="Zhou Y."/>
        </authorList>
    </citation>
    <scope>NUCLEOTIDE SEQUENCE</scope>
    <source>
        <strain evidence="6">CGMCC 1.12919</strain>
    </source>
</reference>
<dbReference type="NCBIfam" id="TIGR00401">
    <property type="entry name" value="msrA"/>
    <property type="match status" value="1"/>
</dbReference>
<dbReference type="PANTHER" id="PTHR43774:SF1">
    <property type="entry name" value="PEPTIDE METHIONINE SULFOXIDE REDUCTASE MSRA 2"/>
    <property type="match status" value="1"/>
</dbReference>
<dbReference type="GO" id="GO:0008113">
    <property type="term" value="F:peptide-methionine (S)-S-oxide reductase activity"/>
    <property type="evidence" value="ECO:0007669"/>
    <property type="project" value="UniProtKB-EC"/>
</dbReference>
<evidence type="ECO:0000313" key="6">
    <source>
        <dbReference type="EMBL" id="GGC76131.1"/>
    </source>
</evidence>
<evidence type="ECO:0000256" key="3">
    <source>
        <dbReference type="ARBA" id="ARBA00047806"/>
    </source>
</evidence>
<evidence type="ECO:0000256" key="2">
    <source>
        <dbReference type="ARBA" id="ARBA00023002"/>
    </source>
</evidence>
<dbReference type="Pfam" id="PF01625">
    <property type="entry name" value="PMSR"/>
    <property type="match status" value="1"/>
</dbReference>
<comment type="catalytic activity">
    <reaction evidence="3">
        <text>L-methionyl-[protein] + [thioredoxin]-disulfide + H2O = L-methionyl-(S)-S-oxide-[protein] + [thioredoxin]-dithiol</text>
        <dbReference type="Rhea" id="RHEA:14217"/>
        <dbReference type="Rhea" id="RHEA-COMP:10698"/>
        <dbReference type="Rhea" id="RHEA-COMP:10700"/>
        <dbReference type="Rhea" id="RHEA-COMP:12313"/>
        <dbReference type="Rhea" id="RHEA-COMP:12315"/>
        <dbReference type="ChEBI" id="CHEBI:15377"/>
        <dbReference type="ChEBI" id="CHEBI:16044"/>
        <dbReference type="ChEBI" id="CHEBI:29950"/>
        <dbReference type="ChEBI" id="CHEBI:44120"/>
        <dbReference type="ChEBI" id="CHEBI:50058"/>
        <dbReference type="EC" id="1.8.4.11"/>
    </reaction>
</comment>
<accession>A0A916XIN3</accession>
<sequence>MFRQLRVVVSSRAGYIGGDLPDPSYGNHQGHAEAIEITFDPALVSYCTILEHFFQVHDPTTYEQQGSDFGSSYLSAIFYTDERQKETALATIADIEASGLWPGPALTEINPDERFWEAGPEHQNYLQRHPGSFSCHFIRAN</sequence>
<dbReference type="InterPro" id="IPR036509">
    <property type="entry name" value="Met_Sox_Rdtase_MsrA_sf"/>
</dbReference>
<reference evidence="6" key="1">
    <citation type="journal article" date="2014" name="Int. J. Syst. Evol. Microbiol.">
        <title>Complete genome sequence of Corynebacterium casei LMG S-19264T (=DSM 44701T), isolated from a smear-ripened cheese.</title>
        <authorList>
            <consortium name="US DOE Joint Genome Institute (JGI-PGF)"/>
            <person name="Walter F."/>
            <person name="Albersmeier A."/>
            <person name="Kalinowski J."/>
            <person name="Ruckert C."/>
        </authorList>
    </citation>
    <scope>NUCLEOTIDE SEQUENCE</scope>
    <source>
        <strain evidence="6">CGMCC 1.12919</strain>
    </source>
</reference>
<gene>
    <name evidence="6" type="ORF">GCM10010994_38140</name>
</gene>
<evidence type="ECO:0000259" key="5">
    <source>
        <dbReference type="Pfam" id="PF01625"/>
    </source>
</evidence>
<dbReference type="Gene3D" id="3.30.1060.10">
    <property type="entry name" value="Peptide methionine sulphoxide reductase MsrA"/>
    <property type="match status" value="1"/>
</dbReference>